<dbReference type="PANTHER" id="PTHR21256">
    <property type="entry name" value="HISTIDINOL DEHYDROGENASE HDH"/>
    <property type="match status" value="1"/>
</dbReference>
<comment type="cofactor">
    <cofactor evidence="1">
        <name>Zn(2+)</name>
        <dbReference type="ChEBI" id="CHEBI:29105"/>
    </cofactor>
</comment>
<dbReference type="GO" id="GO:0051287">
    <property type="term" value="F:NAD binding"/>
    <property type="evidence" value="ECO:0007669"/>
    <property type="project" value="InterPro"/>
</dbReference>
<comment type="similarity">
    <text evidence="2">Belongs to the histidinol dehydrogenase family.</text>
</comment>
<dbReference type="CDD" id="cd06572">
    <property type="entry name" value="Histidinol_dh"/>
    <property type="match status" value="1"/>
</dbReference>
<gene>
    <name evidence="6" type="ORF">UFOPK3547_00153</name>
</gene>
<dbReference type="InterPro" id="IPR016161">
    <property type="entry name" value="Ald_DH/histidinol_DH"/>
</dbReference>
<dbReference type="PRINTS" id="PR00083">
    <property type="entry name" value="HOLDHDRGNASE"/>
</dbReference>
<dbReference type="Gene3D" id="1.20.5.1300">
    <property type="match status" value="1"/>
</dbReference>
<organism evidence="6">
    <name type="scientific">freshwater metagenome</name>
    <dbReference type="NCBI Taxonomy" id="449393"/>
    <lineage>
        <taxon>unclassified sequences</taxon>
        <taxon>metagenomes</taxon>
        <taxon>ecological metagenomes</taxon>
    </lineage>
</organism>
<dbReference type="FunFam" id="3.40.50.1980:FF:000001">
    <property type="entry name" value="Histidinol dehydrogenase"/>
    <property type="match status" value="1"/>
</dbReference>
<name>A0A6J5Z2Y5_9ZZZZ</name>
<dbReference type="AlphaFoldDB" id="A0A6J5Z2Y5"/>
<proteinExistence type="inferred from homology"/>
<evidence type="ECO:0000256" key="5">
    <source>
        <dbReference type="ARBA" id="ARBA00023002"/>
    </source>
</evidence>
<dbReference type="GO" id="GO:0000105">
    <property type="term" value="P:L-histidine biosynthetic process"/>
    <property type="evidence" value="ECO:0007669"/>
    <property type="project" value="InterPro"/>
</dbReference>
<evidence type="ECO:0000256" key="4">
    <source>
        <dbReference type="ARBA" id="ARBA00022833"/>
    </source>
</evidence>
<dbReference type="InterPro" id="IPR012131">
    <property type="entry name" value="Hstdl_DH"/>
</dbReference>
<dbReference type="SUPFAM" id="SSF53720">
    <property type="entry name" value="ALDH-like"/>
    <property type="match status" value="1"/>
</dbReference>
<dbReference type="GO" id="GO:0005737">
    <property type="term" value="C:cytoplasm"/>
    <property type="evidence" value="ECO:0007669"/>
    <property type="project" value="TreeGrafter"/>
</dbReference>
<reference evidence="6" key="1">
    <citation type="submission" date="2020-05" db="EMBL/GenBank/DDBJ databases">
        <authorList>
            <person name="Chiriac C."/>
            <person name="Salcher M."/>
            <person name="Ghai R."/>
            <person name="Kavagutti S V."/>
        </authorList>
    </citation>
    <scope>NUCLEOTIDE SEQUENCE</scope>
</reference>
<dbReference type="Gene3D" id="3.40.50.1980">
    <property type="entry name" value="Nitrogenase molybdenum iron protein domain"/>
    <property type="match status" value="2"/>
</dbReference>
<keyword evidence="5" id="KW-0560">Oxidoreductase</keyword>
<dbReference type="PANTHER" id="PTHR21256:SF2">
    <property type="entry name" value="HISTIDINE BIOSYNTHESIS TRIFUNCTIONAL PROTEIN"/>
    <property type="match status" value="1"/>
</dbReference>
<evidence type="ECO:0000256" key="1">
    <source>
        <dbReference type="ARBA" id="ARBA00001947"/>
    </source>
</evidence>
<dbReference type="EMBL" id="CAESAN010000007">
    <property type="protein sequence ID" value="CAB4335597.1"/>
    <property type="molecule type" value="Genomic_DNA"/>
</dbReference>
<keyword evidence="4" id="KW-0862">Zinc</keyword>
<dbReference type="Pfam" id="PF00815">
    <property type="entry name" value="Histidinol_dh"/>
    <property type="match status" value="1"/>
</dbReference>
<evidence type="ECO:0000256" key="2">
    <source>
        <dbReference type="ARBA" id="ARBA00010178"/>
    </source>
</evidence>
<evidence type="ECO:0000256" key="3">
    <source>
        <dbReference type="ARBA" id="ARBA00022723"/>
    </source>
</evidence>
<dbReference type="NCBIfam" id="TIGR00069">
    <property type="entry name" value="hisD"/>
    <property type="match status" value="1"/>
</dbReference>
<accession>A0A6J5Z2Y5</accession>
<dbReference type="GO" id="GO:0046872">
    <property type="term" value="F:metal ion binding"/>
    <property type="evidence" value="ECO:0007669"/>
    <property type="project" value="UniProtKB-KW"/>
</dbReference>
<dbReference type="InterPro" id="IPR022695">
    <property type="entry name" value="Histidinol_DH_monofunct"/>
</dbReference>
<keyword evidence="3" id="KW-0479">Metal-binding</keyword>
<dbReference type="PIRSF" id="PIRSF000099">
    <property type="entry name" value="Histidinol_dh"/>
    <property type="match status" value="1"/>
</dbReference>
<protein>
    <submittedName>
        <fullName evidence="6">Unannotated protein</fullName>
    </submittedName>
</protein>
<dbReference type="GO" id="GO:0004399">
    <property type="term" value="F:histidinol dehydrogenase activity"/>
    <property type="evidence" value="ECO:0007669"/>
    <property type="project" value="InterPro"/>
</dbReference>
<evidence type="ECO:0000313" key="6">
    <source>
        <dbReference type="EMBL" id="CAB4335597.1"/>
    </source>
</evidence>
<sequence>MRVMRWSELDDDAREQLLSRGNRAIFDPALRESVGLIIDDVREHGDAAVIRALAKFDGCEIAEGGLQVTDAEFAAARESVPAPVQEAIRAAISNIRAFNEYLTREREWRTELQPGLVVGEKSTAISSVGLFVPSGKGSFPSVLVQIGTPAVVAGVPEISVVVPPVPGGKGEVDPAVLCVAQELGIKRVFRVNGPAGVAALAFGTETIPKVRKVLGPGSPPVQAAQIACQLYGCHTQMLLGPSEALIIADDSADPRLLAADVLNEAEHGPDSASLLVTPSESLVEAVQRELAVQVAALPEPRRAYAHAALGENGGAFLVDSLEEAAELCNWYGPEHMQIVARDEEAVFAMIDHAGEVLLGQQAPFSAANYMIGVPAALPTGAYARVTGGVTSETFLKKTSIAKLDGEALAKMSEAVVALADHEGFPAHAAAVRARMGETSTVDKSNEERT</sequence>